<reference evidence="1 2" key="1">
    <citation type="submission" date="2017-03" db="EMBL/GenBank/DDBJ databases">
        <authorList>
            <person name="Afonso C.L."/>
            <person name="Miller P.J."/>
            <person name="Scott M.A."/>
            <person name="Spackman E."/>
            <person name="Goraichik I."/>
            <person name="Dimitrov K.M."/>
            <person name="Suarez D.L."/>
            <person name="Swayne D.E."/>
        </authorList>
    </citation>
    <scope>NUCLEOTIDE SEQUENCE [LARGE SCALE GENOMIC DNA]</scope>
    <source>
        <strain evidence="1">Genome sequencing of Nitrospira japonica strain NJ11</strain>
    </source>
</reference>
<organism evidence="1 2">
    <name type="scientific">Nitrospira japonica</name>
    <dbReference type="NCBI Taxonomy" id="1325564"/>
    <lineage>
        <taxon>Bacteria</taxon>
        <taxon>Pseudomonadati</taxon>
        <taxon>Nitrospirota</taxon>
        <taxon>Nitrospiria</taxon>
        <taxon>Nitrospirales</taxon>
        <taxon>Nitrospiraceae</taxon>
        <taxon>Nitrospira</taxon>
    </lineage>
</organism>
<dbReference type="KEGG" id="nja:NSJP_2589"/>
<dbReference type="STRING" id="1325564.NSJP_2589"/>
<accession>A0A1W1I6W2</accession>
<dbReference type="AlphaFoldDB" id="A0A1W1I6W2"/>
<dbReference type="Proteomes" id="UP000192042">
    <property type="component" value="Chromosome I"/>
</dbReference>
<keyword evidence="2" id="KW-1185">Reference proteome</keyword>
<dbReference type="RefSeq" id="WP_080887092.1">
    <property type="nucleotide sequence ID" value="NZ_LT828648.1"/>
</dbReference>
<proteinExistence type="predicted"/>
<dbReference type="OrthoDB" id="179504at2"/>
<evidence type="ECO:0000313" key="1">
    <source>
        <dbReference type="EMBL" id="SLM48756.1"/>
    </source>
</evidence>
<gene>
    <name evidence="1" type="ORF">NSJP_2589</name>
</gene>
<name>A0A1W1I6W2_9BACT</name>
<evidence type="ECO:0000313" key="2">
    <source>
        <dbReference type="Proteomes" id="UP000192042"/>
    </source>
</evidence>
<dbReference type="EMBL" id="LT828648">
    <property type="protein sequence ID" value="SLM48756.1"/>
    <property type="molecule type" value="Genomic_DNA"/>
</dbReference>
<protein>
    <submittedName>
        <fullName evidence="1">Uncharacterized protein</fullName>
    </submittedName>
</protein>
<sequence length="430" mass="48675">MGHLLPLHVGDSRLGRMCLFLLIGVVVFLIESLSHATAATEYETPEPRTIEDALPPELRDVPHGRIEAPVQHDGYMHGYTVDTDFGVYLAHGDTMFRRLRLELTAIADLRARFAPKVAVESAVKVVVRPIHAVGRLASEPLDTLAGMPRGVYRLIESSVTGMFRDSSQYEDSDFKNLVQVAAYKRRIAAHYDVDVYSSNPILQLELDRVAWASLAGYTTTFAMLLVPVPNPLPLAVVSLNSVEVLNRVLEERGPDDLRLLNRRQLRAMGIKEELIEKFLDQPYYSPRHQTIIVACLGTLTETKRRDRFLTVALNALSEEEAFFYQQAAELLQAYNREESSITEITIFGRVPLGRTKDRSAIFPAPVDYAIWTDKTEAVVNRLVSAVRHRKRSARVEMWIAGSLSPRVRQELRERKIVTKEQMQNKMQLVD</sequence>